<feature type="compositionally biased region" description="Polar residues" evidence="1">
    <location>
        <begin position="332"/>
        <end position="352"/>
    </location>
</feature>
<accession>A0A485L772</accession>
<dbReference type="EMBL" id="CAADRA010006042">
    <property type="protein sequence ID" value="VFT93808.1"/>
    <property type="molecule type" value="Genomic_DNA"/>
</dbReference>
<feature type="region of interest" description="Disordered" evidence="1">
    <location>
        <begin position="450"/>
        <end position="472"/>
    </location>
</feature>
<dbReference type="EMBL" id="VJMH01006021">
    <property type="protein sequence ID" value="KAF0691776.1"/>
    <property type="molecule type" value="Genomic_DNA"/>
</dbReference>
<sequence>MSSSLRGGGRKALARRAFLLACVSLACSMADPKEVQAVSAVETTAPVTIPRPPIVMEMDEDPGLPDDDANFPPLSEDNKVIEEVEPPMPEMGTPPSGPPREDGPTEAPTSSSSTPTAKPTTTASPASNSADGASSTTATAPLPASTIKPPLDSDDDGGGERHEAPVLVTNASVIGTKSAATTDTVATAPPPASTSARPTTTPSPTTTTPSPTTTTPSPTTTTPSPTTTTPSPTTIKASPTTTKSSPKATTPSPTTTTASPATSKSTDATLDPIDEQTTPKPVKPTDATMSESAKSGGVKPPPTSYSTFVFVGFGLFCLLLIVRRRQVRAATPSASTGRPATGASGSYAQLNNPHDPYDDGDDMDWQDDPEEGLTPAAPGRRRLSPDFNPFARPNAAVATPKSVPPLQSISVPVRLDPPTSSVPKLNEPINPFAVNHDVFSDFGMVPQVKPSPAVRPIPPPPPPAIIQPSQNSSLFALEMDDHADEDTAGWDEDDWTQ</sequence>
<keyword evidence="2" id="KW-0812">Transmembrane</keyword>
<feature type="signal peptide" evidence="3">
    <location>
        <begin position="1"/>
        <end position="37"/>
    </location>
</feature>
<dbReference type="PRINTS" id="PR01217">
    <property type="entry name" value="PRICHEXTENSN"/>
</dbReference>
<evidence type="ECO:0000256" key="3">
    <source>
        <dbReference type="SAM" id="SignalP"/>
    </source>
</evidence>
<dbReference type="PROSITE" id="PS51257">
    <property type="entry name" value="PROKAR_LIPOPROTEIN"/>
    <property type="match status" value="1"/>
</dbReference>
<evidence type="ECO:0000256" key="2">
    <source>
        <dbReference type="SAM" id="Phobius"/>
    </source>
</evidence>
<feature type="compositionally biased region" description="Pro residues" evidence="1">
    <location>
        <begin position="453"/>
        <end position="465"/>
    </location>
</feature>
<feature type="compositionally biased region" description="Low complexity" evidence="1">
    <location>
        <begin position="176"/>
        <end position="269"/>
    </location>
</feature>
<feature type="region of interest" description="Disordered" evidence="1">
    <location>
        <begin position="478"/>
        <end position="497"/>
    </location>
</feature>
<dbReference type="Proteomes" id="UP000332933">
    <property type="component" value="Unassembled WGS sequence"/>
</dbReference>
<feature type="compositionally biased region" description="Low complexity" evidence="1">
    <location>
        <begin position="105"/>
        <end position="146"/>
    </location>
</feature>
<name>A0A485L772_9STRA</name>
<feature type="region of interest" description="Disordered" evidence="1">
    <location>
        <begin position="51"/>
        <end position="301"/>
    </location>
</feature>
<protein>
    <submittedName>
        <fullName evidence="5">Aste57867_17047 protein</fullName>
    </submittedName>
</protein>
<feature type="region of interest" description="Disordered" evidence="1">
    <location>
        <begin position="329"/>
        <end position="401"/>
    </location>
</feature>
<reference evidence="4" key="2">
    <citation type="submission" date="2019-06" db="EMBL/GenBank/DDBJ databases">
        <title>Genomics analysis of Aphanomyces spp. identifies a new class of oomycete effector associated with host adaptation.</title>
        <authorList>
            <person name="Gaulin E."/>
        </authorList>
    </citation>
    <scope>NUCLEOTIDE SEQUENCE</scope>
    <source>
        <strain evidence="4">CBS 578.67</strain>
    </source>
</reference>
<evidence type="ECO:0000313" key="5">
    <source>
        <dbReference type="EMBL" id="VFT93808.1"/>
    </source>
</evidence>
<dbReference type="OrthoDB" id="79893at2759"/>
<reference evidence="5 6" key="1">
    <citation type="submission" date="2019-03" db="EMBL/GenBank/DDBJ databases">
        <authorList>
            <person name="Gaulin E."/>
            <person name="Dumas B."/>
        </authorList>
    </citation>
    <scope>NUCLEOTIDE SEQUENCE [LARGE SCALE GENOMIC DNA]</scope>
    <source>
        <strain evidence="5">CBS 568.67</strain>
    </source>
</reference>
<dbReference type="AlphaFoldDB" id="A0A485L772"/>
<keyword evidence="3" id="KW-0732">Signal</keyword>
<proteinExistence type="predicted"/>
<keyword evidence="2" id="KW-0472">Membrane</keyword>
<keyword evidence="6" id="KW-1185">Reference proteome</keyword>
<evidence type="ECO:0000313" key="4">
    <source>
        <dbReference type="EMBL" id="KAF0691776.1"/>
    </source>
</evidence>
<keyword evidence="2" id="KW-1133">Transmembrane helix</keyword>
<feature type="compositionally biased region" description="Acidic residues" evidence="1">
    <location>
        <begin position="358"/>
        <end position="371"/>
    </location>
</feature>
<feature type="compositionally biased region" description="Acidic residues" evidence="1">
    <location>
        <begin position="481"/>
        <end position="497"/>
    </location>
</feature>
<feature type="transmembrane region" description="Helical" evidence="2">
    <location>
        <begin position="304"/>
        <end position="322"/>
    </location>
</feature>
<evidence type="ECO:0000256" key="1">
    <source>
        <dbReference type="SAM" id="MobiDB-lite"/>
    </source>
</evidence>
<feature type="compositionally biased region" description="Acidic residues" evidence="1">
    <location>
        <begin position="57"/>
        <end position="69"/>
    </location>
</feature>
<organism evidence="5 6">
    <name type="scientific">Aphanomyces stellatus</name>
    <dbReference type="NCBI Taxonomy" id="120398"/>
    <lineage>
        <taxon>Eukaryota</taxon>
        <taxon>Sar</taxon>
        <taxon>Stramenopiles</taxon>
        <taxon>Oomycota</taxon>
        <taxon>Saprolegniomycetes</taxon>
        <taxon>Saprolegniales</taxon>
        <taxon>Verrucalvaceae</taxon>
        <taxon>Aphanomyces</taxon>
    </lineage>
</organism>
<evidence type="ECO:0000313" key="6">
    <source>
        <dbReference type="Proteomes" id="UP000332933"/>
    </source>
</evidence>
<gene>
    <name evidence="5" type="primary">Aste57867_17047</name>
    <name evidence="4" type="ORF">As57867_016989</name>
    <name evidence="5" type="ORF">ASTE57867_17047</name>
</gene>
<feature type="chain" id="PRO_5036355551" evidence="3">
    <location>
        <begin position="38"/>
        <end position="497"/>
    </location>
</feature>